<dbReference type="AlphaFoldDB" id="A0A409YG22"/>
<evidence type="ECO:0000313" key="2">
    <source>
        <dbReference type="EMBL" id="PPR01938.1"/>
    </source>
</evidence>
<protein>
    <submittedName>
        <fullName evidence="2">Uncharacterized protein</fullName>
    </submittedName>
</protein>
<sequence>MERLGNVVIPSREEILKKSGRGGYVPDLTYLKEAPGTSLASKLLRSATGESESPPTATKIEPAPSQERLRELAAQRRKERLSRSLDPLSTRINDNAAKLQAAASLSREVIFKAGVSVLPPKEYQRVAKSSDRLRKERESRNPKAKSPKPQHKNQAKAQTKPASERKPVSKQQEVLQPEEEGETVALDYDGFEEGTSCLPNLPGPQAVSRTLHDIFQTNPAQPKPVLATAAGKYPVPQGLVSSFVKRNYVDYVPLTNQDFAQTPKQLGPVKEAQVILSHNPHYPISHRKHTLNIIENAVSTQGRVRAAAAA</sequence>
<dbReference type="Proteomes" id="UP000284842">
    <property type="component" value="Unassembled WGS sequence"/>
</dbReference>
<dbReference type="OrthoDB" id="2971908at2759"/>
<feature type="compositionally biased region" description="Basic residues" evidence="1">
    <location>
        <begin position="142"/>
        <end position="154"/>
    </location>
</feature>
<organism evidence="2 3">
    <name type="scientific">Panaeolus cyanescens</name>
    <dbReference type="NCBI Taxonomy" id="181874"/>
    <lineage>
        <taxon>Eukaryota</taxon>
        <taxon>Fungi</taxon>
        <taxon>Dikarya</taxon>
        <taxon>Basidiomycota</taxon>
        <taxon>Agaricomycotina</taxon>
        <taxon>Agaricomycetes</taxon>
        <taxon>Agaricomycetidae</taxon>
        <taxon>Agaricales</taxon>
        <taxon>Agaricineae</taxon>
        <taxon>Galeropsidaceae</taxon>
        <taxon>Panaeolus</taxon>
    </lineage>
</organism>
<dbReference type="EMBL" id="NHTK01001202">
    <property type="protein sequence ID" value="PPR01938.1"/>
    <property type="molecule type" value="Genomic_DNA"/>
</dbReference>
<keyword evidence="3" id="KW-1185">Reference proteome</keyword>
<feature type="compositionally biased region" description="Basic and acidic residues" evidence="1">
    <location>
        <begin position="67"/>
        <end position="76"/>
    </location>
</feature>
<evidence type="ECO:0000313" key="3">
    <source>
        <dbReference type="Proteomes" id="UP000284842"/>
    </source>
</evidence>
<evidence type="ECO:0000256" key="1">
    <source>
        <dbReference type="SAM" id="MobiDB-lite"/>
    </source>
</evidence>
<reference evidence="2 3" key="1">
    <citation type="journal article" date="2018" name="Evol. Lett.">
        <title>Horizontal gene cluster transfer increased hallucinogenic mushroom diversity.</title>
        <authorList>
            <person name="Reynolds H.T."/>
            <person name="Vijayakumar V."/>
            <person name="Gluck-Thaler E."/>
            <person name="Korotkin H.B."/>
            <person name="Matheny P.B."/>
            <person name="Slot J.C."/>
        </authorList>
    </citation>
    <scope>NUCLEOTIDE SEQUENCE [LARGE SCALE GENOMIC DNA]</scope>
    <source>
        <strain evidence="2 3">2629</strain>
    </source>
</reference>
<feature type="region of interest" description="Disordered" evidence="1">
    <location>
        <begin position="123"/>
        <end position="180"/>
    </location>
</feature>
<feature type="compositionally biased region" description="Basic and acidic residues" evidence="1">
    <location>
        <begin position="123"/>
        <end position="141"/>
    </location>
</feature>
<feature type="region of interest" description="Disordered" evidence="1">
    <location>
        <begin position="44"/>
        <end position="93"/>
    </location>
</feature>
<accession>A0A409YG22</accession>
<comment type="caution">
    <text evidence="2">The sequence shown here is derived from an EMBL/GenBank/DDBJ whole genome shotgun (WGS) entry which is preliminary data.</text>
</comment>
<gene>
    <name evidence="2" type="ORF">CVT24_001277</name>
</gene>
<dbReference type="InParanoid" id="A0A409YG22"/>
<proteinExistence type="predicted"/>
<name>A0A409YG22_9AGAR</name>